<evidence type="ECO:0000256" key="1">
    <source>
        <dbReference type="ARBA" id="ARBA00022448"/>
    </source>
</evidence>
<dbReference type="EMBL" id="MSTI01000036">
    <property type="protein sequence ID" value="OLV19289.1"/>
    <property type="molecule type" value="Genomic_DNA"/>
</dbReference>
<dbReference type="SUPFAM" id="SSF46626">
    <property type="entry name" value="Cytochrome c"/>
    <property type="match status" value="1"/>
</dbReference>
<dbReference type="AlphaFoldDB" id="A0A1U7P2A0"/>
<keyword evidence="4" id="KW-0249">Electron transport</keyword>
<evidence type="ECO:0000256" key="5">
    <source>
        <dbReference type="ARBA" id="ARBA00023004"/>
    </source>
</evidence>
<comment type="caution">
    <text evidence="9">The sequence shown here is derived from an EMBL/GenBank/DDBJ whole genome shotgun (WGS) entry which is preliminary data.</text>
</comment>
<keyword evidence="5 6" id="KW-0408">Iron</keyword>
<feature type="transmembrane region" description="Helical" evidence="7">
    <location>
        <begin position="15"/>
        <end position="33"/>
    </location>
</feature>
<sequence>MSEISNERGFSGREITAAVVFVVLAGVIAFTSFNTGMGMSGGAGAGEMTASVASAPVNGQSLYASNCVGCHGANAVGGIGPALGVTAAWTPAEFAAAVLHGQAPGGRALAPVMPRFAESGFGGETATDEQVEAIHMYVKSLQ</sequence>
<dbReference type="Gene3D" id="1.10.760.10">
    <property type="entry name" value="Cytochrome c-like domain"/>
    <property type="match status" value="1"/>
</dbReference>
<dbReference type="Pfam" id="PF13442">
    <property type="entry name" value="Cytochrome_CBB3"/>
    <property type="match status" value="1"/>
</dbReference>
<dbReference type="PANTHER" id="PTHR37823:SF1">
    <property type="entry name" value="CYTOCHROME C-553-LIKE"/>
    <property type="match status" value="1"/>
</dbReference>
<gene>
    <name evidence="9" type="ORF">BOO71_0003049</name>
</gene>
<evidence type="ECO:0000256" key="7">
    <source>
        <dbReference type="SAM" id="Phobius"/>
    </source>
</evidence>
<keyword evidence="7" id="KW-1133">Transmembrane helix</keyword>
<evidence type="ECO:0000256" key="4">
    <source>
        <dbReference type="ARBA" id="ARBA00022982"/>
    </source>
</evidence>
<evidence type="ECO:0000313" key="9">
    <source>
        <dbReference type="EMBL" id="OLV19289.1"/>
    </source>
</evidence>
<dbReference type="PANTHER" id="PTHR37823">
    <property type="entry name" value="CYTOCHROME C-553-LIKE"/>
    <property type="match status" value="1"/>
</dbReference>
<feature type="domain" description="Cytochrome c" evidence="8">
    <location>
        <begin position="54"/>
        <end position="142"/>
    </location>
</feature>
<evidence type="ECO:0000313" key="10">
    <source>
        <dbReference type="Proteomes" id="UP000186607"/>
    </source>
</evidence>
<keyword evidence="1" id="KW-0813">Transport</keyword>
<keyword evidence="2 6" id="KW-0349">Heme</keyword>
<name>A0A1U7P2A0_9DEIO</name>
<proteinExistence type="predicted"/>
<evidence type="ECO:0000259" key="8">
    <source>
        <dbReference type="PROSITE" id="PS51007"/>
    </source>
</evidence>
<evidence type="ECO:0000256" key="2">
    <source>
        <dbReference type="ARBA" id="ARBA00022617"/>
    </source>
</evidence>
<keyword evidence="10" id="KW-1185">Reference proteome</keyword>
<protein>
    <submittedName>
        <fullName evidence="9">C-type cytochrome</fullName>
    </submittedName>
</protein>
<dbReference type="InterPro" id="IPR009056">
    <property type="entry name" value="Cyt_c-like_dom"/>
</dbReference>
<dbReference type="STRING" id="249408.BOO71_0003049"/>
<keyword evidence="3 6" id="KW-0479">Metal-binding</keyword>
<evidence type="ECO:0000256" key="6">
    <source>
        <dbReference type="PROSITE-ProRule" id="PRU00433"/>
    </source>
</evidence>
<dbReference type="InterPro" id="IPR051811">
    <property type="entry name" value="Cytochrome_c550/c551-like"/>
</dbReference>
<dbReference type="GO" id="GO:0009055">
    <property type="term" value="F:electron transfer activity"/>
    <property type="evidence" value="ECO:0007669"/>
    <property type="project" value="InterPro"/>
</dbReference>
<dbReference type="GO" id="GO:0020037">
    <property type="term" value="F:heme binding"/>
    <property type="evidence" value="ECO:0007669"/>
    <property type="project" value="InterPro"/>
</dbReference>
<accession>A0A1U7P2A0</accession>
<dbReference type="PROSITE" id="PS51007">
    <property type="entry name" value="CYTC"/>
    <property type="match status" value="1"/>
</dbReference>
<dbReference type="InterPro" id="IPR036909">
    <property type="entry name" value="Cyt_c-like_dom_sf"/>
</dbReference>
<keyword evidence="7" id="KW-0812">Transmembrane</keyword>
<organism evidence="9 10">
    <name type="scientific">Deinococcus marmoris</name>
    <dbReference type="NCBI Taxonomy" id="249408"/>
    <lineage>
        <taxon>Bacteria</taxon>
        <taxon>Thermotogati</taxon>
        <taxon>Deinococcota</taxon>
        <taxon>Deinococci</taxon>
        <taxon>Deinococcales</taxon>
        <taxon>Deinococcaceae</taxon>
        <taxon>Deinococcus</taxon>
    </lineage>
</organism>
<evidence type="ECO:0000256" key="3">
    <source>
        <dbReference type="ARBA" id="ARBA00022723"/>
    </source>
</evidence>
<reference evidence="9 10" key="1">
    <citation type="submission" date="2017-01" db="EMBL/GenBank/DDBJ databases">
        <title>Genome Analysis of Deinococcus marmoris KOPRI26562.</title>
        <authorList>
            <person name="Kim J.H."/>
            <person name="Oh H.-M."/>
        </authorList>
    </citation>
    <scope>NUCLEOTIDE SEQUENCE [LARGE SCALE GENOMIC DNA]</scope>
    <source>
        <strain evidence="9 10">KOPRI26562</strain>
    </source>
</reference>
<dbReference type="GO" id="GO:0046872">
    <property type="term" value="F:metal ion binding"/>
    <property type="evidence" value="ECO:0007669"/>
    <property type="project" value="UniProtKB-KW"/>
</dbReference>
<keyword evidence="7" id="KW-0472">Membrane</keyword>
<dbReference type="Proteomes" id="UP000186607">
    <property type="component" value="Unassembled WGS sequence"/>
</dbReference>
<dbReference type="RefSeq" id="WP_254843033.1">
    <property type="nucleotide sequence ID" value="NZ_MSTI01000036.1"/>
</dbReference>